<evidence type="ECO:0000256" key="5">
    <source>
        <dbReference type="ARBA" id="ARBA00025111"/>
    </source>
</evidence>
<dbReference type="InterPro" id="IPR012347">
    <property type="entry name" value="Ferritin-like"/>
</dbReference>
<dbReference type="InterPro" id="IPR009078">
    <property type="entry name" value="Ferritin-like_SF"/>
</dbReference>
<evidence type="ECO:0000256" key="4">
    <source>
        <dbReference type="ARBA" id="ARBA00023004"/>
    </source>
</evidence>
<dbReference type="PANTHER" id="PTHR11431:SF75">
    <property type="entry name" value="FERRITIN"/>
    <property type="match status" value="1"/>
</dbReference>
<comment type="caution">
    <text evidence="11">The sequence shown here is derived from an EMBL/GenBank/DDBJ whole genome shotgun (WGS) entry which is preliminary data.</text>
</comment>
<dbReference type="PANTHER" id="PTHR11431">
    <property type="entry name" value="FERRITIN"/>
    <property type="match status" value="1"/>
</dbReference>
<feature type="binding site" evidence="8">
    <location>
        <position position="128"/>
    </location>
    <ligand>
        <name>Fe cation</name>
        <dbReference type="ChEBI" id="CHEBI:24875"/>
        <label>1</label>
    </ligand>
</feature>
<evidence type="ECO:0000256" key="7">
    <source>
        <dbReference type="ARBA" id="ARBA00047990"/>
    </source>
</evidence>
<dbReference type="GO" id="GO:0008199">
    <property type="term" value="F:ferric iron binding"/>
    <property type="evidence" value="ECO:0007669"/>
    <property type="project" value="InterPro"/>
</dbReference>
<feature type="binding site" evidence="8">
    <location>
        <position position="93"/>
    </location>
    <ligand>
        <name>Fe cation</name>
        <dbReference type="ChEBI" id="CHEBI:24875"/>
        <label>1</label>
    </ligand>
</feature>
<dbReference type="SUPFAM" id="SSF47240">
    <property type="entry name" value="Ferritin-like"/>
    <property type="match status" value="1"/>
</dbReference>
<sequence>MVAQQVSSWLTAQALPRTAPAVRCQARERSAAIQRRTRAKQHALSPASVHFQPAKEVGPVLESVAHADSSDSFARVGWHVDCEAAVNEQINVELTVSYVYLAMYSFFHRDNIALPGFSAMFKAGHEEERDHALLLMDQQSKRGGRVQLHTLLPPQPDYSNSEKGEALYASELALSLEKLNFQKLRHLHEVGERHNDAQLCDFVERELLEEQAQAVKDAAELVARLRRVGRGLGVYEVDLELRERYGDGVQN</sequence>
<dbReference type="GO" id="GO:0008198">
    <property type="term" value="F:ferrous iron binding"/>
    <property type="evidence" value="ECO:0007669"/>
    <property type="project" value="TreeGrafter"/>
</dbReference>
<dbReference type="GO" id="GO:0004322">
    <property type="term" value="F:ferroxidase activity"/>
    <property type="evidence" value="ECO:0007669"/>
    <property type="project" value="UniProtKB-EC"/>
</dbReference>
<evidence type="ECO:0000256" key="8">
    <source>
        <dbReference type="PIRSR" id="PIRSR601519-1"/>
    </source>
</evidence>
<evidence type="ECO:0000256" key="2">
    <source>
        <dbReference type="ARBA" id="ARBA00022434"/>
    </source>
</evidence>
<comment type="similarity">
    <text evidence="1 9">Belongs to the ferritin family.</text>
</comment>
<dbReference type="PROSITE" id="PS50905">
    <property type="entry name" value="FERRITIN_LIKE"/>
    <property type="match status" value="1"/>
</dbReference>
<dbReference type="EC" id="1.16.3.1" evidence="9"/>
<reference evidence="11 12" key="1">
    <citation type="journal article" date="2024" name="Nat. Commun.">
        <title>Phylogenomics reveals the evolutionary origins of lichenization in chlorophyte algae.</title>
        <authorList>
            <person name="Puginier C."/>
            <person name="Libourel C."/>
            <person name="Otte J."/>
            <person name="Skaloud P."/>
            <person name="Haon M."/>
            <person name="Grisel S."/>
            <person name="Petersen M."/>
            <person name="Berrin J.G."/>
            <person name="Delaux P.M."/>
            <person name="Dal Grande F."/>
            <person name="Keller J."/>
        </authorList>
    </citation>
    <scope>NUCLEOTIDE SEQUENCE [LARGE SCALE GENOMIC DNA]</scope>
    <source>
        <strain evidence="11 12">SAG 245.80</strain>
    </source>
</reference>
<dbReference type="Pfam" id="PF00210">
    <property type="entry name" value="Ferritin"/>
    <property type="match status" value="1"/>
</dbReference>
<dbReference type="AlphaFoldDB" id="A0AAW1SIH8"/>
<gene>
    <name evidence="11" type="ORF">WJX81_004099</name>
</gene>
<comment type="function">
    <text evidence="5">Stores iron in a soluble, non-toxic, readily available form. Important for iron homeostasis. Has ferroxidase activity. Iron is taken up in the ferrous form and deposited as ferric hydroxides after oxidation.</text>
</comment>
<keyword evidence="4 8" id="KW-0408">Iron</keyword>
<evidence type="ECO:0000256" key="1">
    <source>
        <dbReference type="ARBA" id="ARBA00007513"/>
    </source>
</evidence>
<keyword evidence="9" id="KW-0560">Oxidoreductase</keyword>
<dbReference type="Proteomes" id="UP001445335">
    <property type="component" value="Unassembled WGS sequence"/>
</dbReference>
<dbReference type="GO" id="GO:0006826">
    <property type="term" value="P:iron ion transport"/>
    <property type="evidence" value="ECO:0007669"/>
    <property type="project" value="InterPro"/>
</dbReference>
<dbReference type="InterPro" id="IPR009040">
    <property type="entry name" value="Ferritin-like_diiron"/>
</dbReference>
<evidence type="ECO:0000256" key="9">
    <source>
        <dbReference type="RuleBase" id="RU361145"/>
    </source>
</evidence>
<comment type="catalytic activity">
    <reaction evidence="7 9">
        <text>4 Fe(2+) + O2 + 4 H(+) = 4 Fe(3+) + 2 H2O</text>
        <dbReference type="Rhea" id="RHEA:11148"/>
        <dbReference type="ChEBI" id="CHEBI:15377"/>
        <dbReference type="ChEBI" id="CHEBI:15378"/>
        <dbReference type="ChEBI" id="CHEBI:15379"/>
        <dbReference type="ChEBI" id="CHEBI:29033"/>
        <dbReference type="ChEBI" id="CHEBI:29034"/>
        <dbReference type="EC" id="1.16.3.1"/>
    </reaction>
</comment>
<comment type="subunit">
    <text evidence="6">Oligomer of 24 subunits. There are two types of subunits: L (light) chain and H (heavy) chain. The major chain can be light or heavy, depending on the species and tissue type. The functional molecule forms a roughly spherical shell with a diameter of 12 nm and contains a central cavity into which the insoluble mineral iron core is deposited.</text>
</comment>
<evidence type="ECO:0000259" key="10">
    <source>
        <dbReference type="PROSITE" id="PS50905"/>
    </source>
</evidence>
<keyword evidence="2 9" id="KW-0409">Iron storage</keyword>
<keyword evidence="3 8" id="KW-0479">Metal-binding</keyword>
<dbReference type="EMBL" id="JALJOU010000003">
    <property type="protein sequence ID" value="KAK9845349.1"/>
    <property type="molecule type" value="Genomic_DNA"/>
</dbReference>
<dbReference type="Gene3D" id="1.20.1260.10">
    <property type="match status" value="1"/>
</dbReference>
<dbReference type="CDD" id="cd01056">
    <property type="entry name" value="Euk_Ferritin"/>
    <property type="match status" value="1"/>
</dbReference>
<feature type="binding site" evidence="8">
    <location>
        <position position="211"/>
    </location>
    <ligand>
        <name>Fe cation</name>
        <dbReference type="ChEBI" id="CHEBI:24875"/>
        <label>1</label>
    </ligand>
</feature>
<comment type="function">
    <text evidence="9">Stores iron in a soluble, non-toxic, readily available form. Important for iron homeostasis. Iron is taken up in the ferrous form and deposited as ferric hydroxides after oxidation.</text>
</comment>
<organism evidence="11 12">
    <name type="scientific">Elliptochloris bilobata</name>
    <dbReference type="NCBI Taxonomy" id="381761"/>
    <lineage>
        <taxon>Eukaryota</taxon>
        <taxon>Viridiplantae</taxon>
        <taxon>Chlorophyta</taxon>
        <taxon>core chlorophytes</taxon>
        <taxon>Trebouxiophyceae</taxon>
        <taxon>Trebouxiophyceae incertae sedis</taxon>
        <taxon>Elliptochloris clade</taxon>
        <taxon>Elliptochloris</taxon>
    </lineage>
</organism>
<keyword evidence="12" id="KW-1185">Reference proteome</keyword>
<name>A0AAW1SIH8_9CHLO</name>
<accession>A0AAW1SIH8</accession>
<evidence type="ECO:0000313" key="12">
    <source>
        <dbReference type="Proteomes" id="UP001445335"/>
    </source>
</evidence>
<protein>
    <recommendedName>
        <fullName evidence="9">Ferritin</fullName>
        <ecNumber evidence="9">1.16.3.1</ecNumber>
    </recommendedName>
</protein>
<dbReference type="InterPro" id="IPR001519">
    <property type="entry name" value="Ferritin"/>
</dbReference>
<evidence type="ECO:0000256" key="3">
    <source>
        <dbReference type="ARBA" id="ARBA00022723"/>
    </source>
</evidence>
<dbReference type="InterPro" id="IPR008331">
    <property type="entry name" value="Ferritin_DPS_dom"/>
</dbReference>
<evidence type="ECO:0000256" key="6">
    <source>
        <dbReference type="ARBA" id="ARBA00026060"/>
    </source>
</evidence>
<proteinExistence type="inferred from homology"/>
<feature type="binding site" evidence="8">
    <location>
        <position position="131"/>
    </location>
    <ligand>
        <name>Fe cation</name>
        <dbReference type="ChEBI" id="CHEBI:24875"/>
        <label>1</label>
    </ligand>
</feature>
<evidence type="ECO:0000313" key="11">
    <source>
        <dbReference type="EMBL" id="KAK9845349.1"/>
    </source>
</evidence>
<feature type="binding site" evidence="8">
    <location>
        <position position="177"/>
    </location>
    <ligand>
        <name>Fe cation</name>
        <dbReference type="ChEBI" id="CHEBI:24875"/>
        <label>1</label>
    </ligand>
</feature>
<dbReference type="GO" id="GO:0006879">
    <property type="term" value="P:intracellular iron ion homeostasis"/>
    <property type="evidence" value="ECO:0007669"/>
    <property type="project" value="UniProtKB-KW"/>
</dbReference>
<dbReference type="GO" id="GO:0005737">
    <property type="term" value="C:cytoplasm"/>
    <property type="evidence" value="ECO:0007669"/>
    <property type="project" value="TreeGrafter"/>
</dbReference>
<feature type="domain" description="Ferritin-like diiron" evidence="10">
    <location>
        <begin position="76"/>
        <end position="229"/>
    </location>
</feature>